<dbReference type="Proteomes" id="UP000464754">
    <property type="component" value="Chromosome"/>
</dbReference>
<name>A0A6N4TFA7_9FIRM</name>
<dbReference type="GO" id="GO:0003677">
    <property type="term" value="F:DNA binding"/>
    <property type="evidence" value="ECO:0007669"/>
    <property type="project" value="InterPro"/>
</dbReference>
<keyword evidence="1" id="KW-0347">Helicase</keyword>
<proteinExistence type="predicted"/>
<dbReference type="SUPFAM" id="SSF52540">
    <property type="entry name" value="P-loop containing nucleoside triphosphate hydrolases"/>
    <property type="match status" value="1"/>
</dbReference>
<dbReference type="Gene3D" id="3.40.50.300">
    <property type="entry name" value="P-loop containing nucleotide triphosphate hydrolases"/>
    <property type="match status" value="2"/>
</dbReference>
<dbReference type="GO" id="GO:0000725">
    <property type="term" value="P:recombinational repair"/>
    <property type="evidence" value="ECO:0007669"/>
    <property type="project" value="TreeGrafter"/>
</dbReference>
<dbReference type="EMBL" id="AP019695">
    <property type="protein sequence ID" value="BBK21135.1"/>
    <property type="molecule type" value="Genomic_DNA"/>
</dbReference>
<gene>
    <name evidence="1" type="ORF">Aargi30884_00380</name>
</gene>
<dbReference type="InterPro" id="IPR027417">
    <property type="entry name" value="P-loop_NTPase"/>
</dbReference>
<keyword evidence="1" id="KW-0378">Hydrolase</keyword>
<dbReference type="KEGG" id="aarg:Aargi30884_00380"/>
<dbReference type="InterPro" id="IPR000212">
    <property type="entry name" value="DNA_helicase_UvrD/REP"/>
</dbReference>
<protein>
    <submittedName>
        <fullName evidence="1">DNA helicase</fullName>
    </submittedName>
</protein>
<evidence type="ECO:0000313" key="2">
    <source>
        <dbReference type="Proteomes" id="UP000464754"/>
    </source>
</evidence>
<dbReference type="PANTHER" id="PTHR11070">
    <property type="entry name" value="UVRD / RECB / PCRA DNA HELICASE FAMILY MEMBER"/>
    <property type="match status" value="1"/>
</dbReference>
<keyword evidence="1" id="KW-0547">Nucleotide-binding</keyword>
<accession>A0A6N4TFA7</accession>
<dbReference type="Pfam" id="PF13245">
    <property type="entry name" value="AAA_19"/>
    <property type="match status" value="1"/>
</dbReference>
<dbReference type="GO" id="GO:0005524">
    <property type="term" value="F:ATP binding"/>
    <property type="evidence" value="ECO:0007669"/>
    <property type="project" value="InterPro"/>
</dbReference>
<keyword evidence="1" id="KW-0067">ATP-binding</keyword>
<keyword evidence="2" id="KW-1185">Reference proteome</keyword>
<dbReference type="AlphaFoldDB" id="A0A6N4TFA7"/>
<dbReference type="PANTHER" id="PTHR11070:SF2">
    <property type="entry name" value="ATP-DEPENDENT DNA HELICASE SRS2"/>
    <property type="match status" value="1"/>
</dbReference>
<reference evidence="2" key="1">
    <citation type="submission" date="2019-05" db="EMBL/GenBank/DDBJ databases">
        <title>Complete genome sequencing of Absiella argi strain JCM 30884.</title>
        <authorList>
            <person name="Sakamoto M."/>
            <person name="Murakami T."/>
            <person name="Mori H."/>
        </authorList>
    </citation>
    <scope>NUCLEOTIDE SEQUENCE [LARGE SCALE GENOMIC DNA]</scope>
    <source>
        <strain evidence="2">JCM 30884</strain>
    </source>
</reference>
<organism evidence="1 2">
    <name type="scientific">Amedibacterium intestinale</name>
    <dbReference type="NCBI Taxonomy" id="2583452"/>
    <lineage>
        <taxon>Bacteria</taxon>
        <taxon>Bacillati</taxon>
        <taxon>Bacillota</taxon>
        <taxon>Erysipelotrichia</taxon>
        <taxon>Erysipelotrichales</taxon>
        <taxon>Erysipelotrichaceae</taxon>
        <taxon>Amedibacterium</taxon>
    </lineage>
</organism>
<dbReference type="RefSeq" id="WP_118276695.1">
    <property type="nucleotide sequence ID" value="NZ_AP019695.1"/>
</dbReference>
<evidence type="ECO:0000313" key="1">
    <source>
        <dbReference type="EMBL" id="BBK21135.1"/>
    </source>
</evidence>
<dbReference type="GO" id="GO:0043138">
    <property type="term" value="F:3'-5' DNA helicase activity"/>
    <property type="evidence" value="ECO:0007669"/>
    <property type="project" value="TreeGrafter"/>
</dbReference>
<sequence>MDENYHGANYELAKAEADKVDKQIIEALREGHSFRVEAGAGSGKTYSLNRVIEWIQENMWSKYSRKKQNVACITYTNAAVEVITERLSKDSFIIPATIHSFAWNAIKQYQSYLVDVVTTDPDFLPDEGDFFKVNEVTYTLGHRYKENGVQYLYHDDVLKLFCKLLDNAKFRRVFSDKYPLILIDEYQDSYKPIIERFVKYFIAEKKSPQFAFFGDAWQTIYQSNKACGIIEHKNLEVIKKGANFRSSPRIVQLLNDIRPDLPQTSAIDNFQGEVVVITCEDYDGERRTDRNFQGELPPEELKIRLNKISEEIKQNTADSDTLKILMITHKVLAAQQGYERLLNIINDGLRDKEDPFLLFFMDTVEPIYHALETLNMQLLFDTLGIKRYPITKKSEKEKWKIFQEKLREAREKRAIDVIEVINETKLIPFPPKLDGWYHLYHNASGTIYSSNASIQAFLELDYTQFISAIEFLYPEALFSTEHGVKGEEYDNVIFVISKGWNMYQFETYAPMITGKASIPSGKQISFERNRNLFYVCCSRPRKRLFFFVTVPIDRTFKEFLMELVGEENYYTYSQYIKKNIE</sequence>